<evidence type="ECO:0000313" key="4">
    <source>
        <dbReference type="Proteomes" id="UP001219525"/>
    </source>
</evidence>
<reference evidence="3" key="1">
    <citation type="submission" date="2023-03" db="EMBL/GenBank/DDBJ databases">
        <title>Massive genome expansion in bonnet fungi (Mycena s.s.) driven by repeated elements and novel gene families across ecological guilds.</title>
        <authorList>
            <consortium name="Lawrence Berkeley National Laboratory"/>
            <person name="Harder C.B."/>
            <person name="Miyauchi S."/>
            <person name="Viragh M."/>
            <person name="Kuo A."/>
            <person name="Thoen E."/>
            <person name="Andreopoulos B."/>
            <person name="Lu D."/>
            <person name="Skrede I."/>
            <person name="Drula E."/>
            <person name="Henrissat B."/>
            <person name="Morin E."/>
            <person name="Kohler A."/>
            <person name="Barry K."/>
            <person name="LaButti K."/>
            <person name="Morin E."/>
            <person name="Salamov A."/>
            <person name="Lipzen A."/>
            <person name="Mereny Z."/>
            <person name="Hegedus B."/>
            <person name="Baldrian P."/>
            <person name="Stursova M."/>
            <person name="Weitz H."/>
            <person name="Taylor A."/>
            <person name="Grigoriev I.V."/>
            <person name="Nagy L.G."/>
            <person name="Martin F."/>
            <person name="Kauserud H."/>
        </authorList>
    </citation>
    <scope>NUCLEOTIDE SEQUENCE</scope>
    <source>
        <strain evidence="3">9144</strain>
    </source>
</reference>
<proteinExistence type="predicted"/>
<dbReference type="Gene3D" id="3.40.50.1820">
    <property type="entry name" value="alpha/beta hydrolase"/>
    <property type="match status" value="1"/>
</dbReference>
<protein>
    <recommendedName>
        <fullName evidence="2">AB hydrolase-1 domain-containing protein</fullName>
    </recommendedName>
</protein>
<feature type="transmembrane region" description="Helical" evidence="1">
    <location>
        <begin position="12"/>
        <end position="32"/>
    </location>
</feature>
<dbReference type="InterPro" id="IPR000073">
    <property type="entry name" value="AB_hydrolase_1"/>
</dbReference>
<dbReference type="Pfam" id="PF12697">
    <property type="entry name" value="Abhydrolase_6"/>
    <property type="match status" value="1"/>
</dbReference>
<name>A0AAD6VTQ0_9AGAR</name>
<feature type="domain" description="AB hydrolase-1" evidence="2">
    <location>
        <begin position="247"/>
        <end position="500"/>
    </location>
</feature>
<dbReference type="Proteomes" id="UP001219525">
    <property type="component" value="Unassembled WGS sequence"/>
</dbReference>
<evidence type="ECO:0000256" key="1">
    <source>
        <dbReference type="SAM" id="Phobius"/>
    </source>
</evidence>
<keyword evidence="1" id="KW-0472">Membrane</keyword>
<keyword evidence="1" id="KW-1133">Transmembrane helix</keyword>
<dbReference type="PANTHER" id="PTHR37471">
    <property type="entry name" value="UNNAMED PRODUCT"/>
    <property type="match status" value="1"/>
</dbReference>
<keyword evidence="4" id="KW-1185">Reference proteome</keyword>
<gene>
    <name evidence="3" type="ORF">GGX14DRAFT_670346</name>
</gene>
<evidence type="ECO:0000259" key="2">
    <source>
        <dbReference type="Pfam" id="PF12697"/>
    </source>
</evidence>
<dbReference type="EMBL" id="JARJCW010000008">
    <property type="protein sequence ID" value="KAJ7221586.1"/>
    <property type="molecule type" value="Genomic_DNA"/>
</dbReference>
<dbReference type="SUPFAM" id="SSF53474">
    <property type="entry name" value="alpha/beta-Hydrolases"/>
    <property type="match status" value="1"/>
</dbReference>
<dbReference type="PANTHER" id="PTHR37471:SF1">
    <property type="entry name" value="AB HYDROLASE-1 DOMAIN-CONTAINING PROTEIN"/>
    <property type="match status" value="1"/>
</dbReference>
<feature type="transmembrane region" description="Helical" evidence="1">
    <location>
        <begin position="38"/>
        <end position="61"/>
    </location>
</feature>
<keyword evidence="1" id="KW-0812">Transmembrane</keyword>
<feature type="transmembrane region" description="Helical" evidence="1">
    <location>
        <begin position="178"/>
        <end position="200"/>
    </location>
</feature>
<sequence length="528" mass="59236">MIGQSLPEYYFIRACIAALRLVAPFSIAYIPACLATGSILVSPVLGIVAASEAAFFVVYLIRRKGFNEARPQVPPRLTRAQRQELFEKCASHISSDYPSGWFLPQNSEFKRENAQDWLLWALFDSAPEHAPQEWTEEINQYISVVEECLGRKLEPGRAPGVKSLRLSFDPVKMLHRPLIWYLIVALVDTCTSLFLLSLGFKHYAPRRTCFSAFPPRLLLALFSKPVATPHFPYWYRAPRGGQGKSPILFLHGIGIGLHPYIPLFREILRADPSQSLLLVEFLPVSMRMTDPMPSRRKTIAAINAILEDLSIDRVVLAAHSYGTFIAAHIVIEQAPASAPSDPDSDPDPDPDSLHALNRRVAALILIDPVPILLHLPAVAYNFLYRMPGARRANEWQLWYFASRDADIARVLSRGFFWEESCLWRADLARFSAEGQGRKVAVVLAGEDQIVPSAEVRKYLTSGEAGDSARGAGGAERWMSRSGLLQVFWFPTLDHAMVFETRERRKVLVRTLAWAVEPPRTSYGAVEVT</sequence>
<evidence type="ECO:0000313" key="3">
    <source>
        <dbReference type="EMBL" id="KAJ7221586.1"/>
    </source>
</evidence>
<organism evidence="3 4">
    <name type="scientific">Mycena pura</name>
    <dbReference type="NCBI Taxonomy" id="153505"/>
    <lineage>
        <taxon>Eukaryota</taxon>
        <taxon>Fungi</taxon>
        <taxon>Dikarya</taxon>
        <taxon>Basidiomycota</taxon>
        <taxon>Agaricomycotina</taxon>
        <taxon>Agaricomycetes</taxon>
        <taxon>Agaricomycetidae</taxon>
        <taxon>Agaricales</taxon>
        <taxon>Marasmiineae</taxon>
        <taxon>Mycenaceae</taxon>
        <taxon>Mycena</taxon>
    </lineage>
</organism>
<dbReference type="InterPro" id="IPR029058">
    <property type="entry name" value="AB_hydrolase_fold"/>
</dbReference>
<comment type="caution">
    <text evidence="3">The sequence shown here is derived from an EMBL/GenBank/DDBJ whole genome shotgun (WGS) entry which is preliminary data.</text>
</comment>
<accession>A0AAD6VTQ0</accession>
<dbReference type="AlphaFoldDB" id="A0AAD6VTQ0"/>